<organism evidence="2 3">
    <name type="scientific">Mycena citricolor</name>
    <dbReference type="NCBI Taxonomy" id="2018698"/>
    <lineage>
        <taxon>Eukaryota</taxon>
        <taxon>Fungi</taxon>
        <taxon>Dikarya</taxon>
        <taxon>Basidiomycota</taxon>
        <taxon>Agaricomycotina</taxon>
        <taxon>Agaricomycetes</taxon>
        <taxon>Agaricomycetidae</taxon>
        <taxon>Agaricales</taxon>
        <taxon>Marasmiineae</taxon>
        <taxon>Mycenaceae</taxon>
        <taxon>Mycena</taxon>
    </lineage>
</organism>
<evidence type="ECO:0000313" key="2">
    <source>
        <dbReference type="EMBL" id="CAK5281228.1"/>
    </source>
</evidence>
<dbReference type="Proteomes" id="UP001295794">
    <property type="component" value="Unassembled WGS sequence"/>
</dbReference>
<keyword evidence="3" id="KW-1185">Reference proteome</keyword>
<comment type="caution">
    <text evidence="2">The sequence shown here is derived from an EMBL/GenBank/DDBJ whole genome shotgun (WGS) entry which is preliminary data.</text>
</comment>
<protein>
    <submittedName>
        <fullName evidence="2">Uncharacterized protein</fullName>
    </submittedName>
</protein>
<reference evidence="2" key="1">
    <citation type="submission" date="2023-11" db="EMBL/GenBank/DDBJ databases">
        <authorList>
            <person name="De Vega J J."/>
            <person name="De Vega J J."/>
        </authorList>
    </citation>
    <scope>NUCLEOTIDE SEQUENCE</scope>
</reference>
<dbReference type="AlphaFoldDB" id="A0AAD2Q6D1"/>
<proteinExistence type="predicted"/>
<dbReference type="EMBL" id="CAVNYO010000444">
    <property type="protein sequence ID" value="CAK5281228.1"/>
    <property type="molecule type" value="Genomic_DNA"/>
</dbReference>
<sequence length="122" mass="14014">MREGWDLRPLSRGLALIGGELAQIKDTKHTERTKKLNRCPRLHLVPTQHLQARPVQRPHSSNKLDRDRRPRPRRVQHAGPTAVLKYAEEILQRVQYPGSSSELRSVWSSIAARAGLLISRCW</sequence>
<name>A0AAD2Q6D1_9AGAR</name>
<evidence type="ECO:0000256" key="1">
    <source>
        <dbReference type="SAM" id="MobiDB-lite"/>
    </source>
</evidence>
<evidence type="ECO:0000313" key="3">
    <source>
        <dbReference type="Proteomes" id="UP001295794"/>
    </source>
</evidence>
<accession>A0AAD2Q6D1</accession>
<feature type="region of interest" description="Disordered" evidence="1">
    <location>
        <begin position="46"/>
        <end position="79"/>
    </location>
</feature>
<gene>
    <name evidence="2" type="ORF">MYCIT1_LOCUS32195</name>
</gene>